<keyword evidence="3" id="KW-0238">DNA-binding</keyword>
<evidence type="ECO:0000313" key="7">
    <source>
        <dbReference type="Proteomes" id="UP001595556"/>
    </source>
</evidence>
<dbReference type="CDD" id="cd08422">
    <property type="entry name" value="PBP2_CrgA_like"/>
    <property type="match status" value="1"/>
</dbReference>
<gene>
    <name evidence="6" type="ORF">ACFOEN_14815</name>
</gene>
<evidence type="ECO:0000256" key="3">
    <source>
        <dbReference type="ARBA" id="ARBA00023125"/>
    </source>
</evidence>
<sequence length="306" mass="33489">MPNFVELVATFQEVASARSFSTAARRLSVSRAAVSQHVARLEQRLGVTLLTRNTRSVNLTDEGRQLLQRTAPLLAEVAALEAGFLRAGGEISGRVRVEMPEFVGVRLVAPRLAPFLEAHPGLQLDLRLNERIDDKPAGSADIYVRGTLPDLASLRYKPLGKFSYLLAASPDYLARHGTPKRPEDLREHLLIDYVEEPSGRPYPWELVPVRARAQTKPVVIDGPMRLMVNNTDAAHAAALGGCGIVGEFEPALRPRIASGELVQVLPGWRSPAYPLYVLWPAGRGVPARVDAVVRFLLEAFKSAGQL</sequence>
<organism evidence="6 7">
    <name type="scientific">Piscinibacterium candidicorallinum</name>
    <dbReference type="NCBI Taxonomy" id="1793872"/>
    <lineage>
        <taxon>Bacteria</taxon>
        <taxon>Pseudomonadati</taxon>
        <taxon>Pseudomonadota</taxon>
        <taxon>Betaproteobacteria</taxon>
        <taxon>Burkholderiales</taxon>
        <taxon>Piscinibacterium</taxon>
    </lineage>
</organism>
<keyword evidence="2" id="KW-0805">Transcription regulation</keyword>
<dbReference type="EMBL" id="JBHRTI010000010">
    <property type="protein sequence ID" value="MFC3148897.1"/>
    <property type="molecule type" value="Genomic_DNA"/>
</dbReference>
<protein>
    <submittedName>
        <fullName evidence="6">LysR substrate-binding domain-containing protein</fullName>
    </submittedName>
</protein>
<dbReference type="InterPro" id="IPR000847">
    <property type="entry name" value="LysR_HTH_N"/>
</dbReference>
<evidence type="ECO:0000313" key="6">
    <source>
        <dbReference type="EMBL" id="MFC3148897.1"/>
    </source>
</evidence>
<proteinExistence type="inferred from homology"/>
<keyword evidence="7" id="KW-1185">Reference proteome</keyword>
<dbReference type="InterPro" id="IPR005119">
    <property type="entry name" value="LysR_subst-bd"/>
</dbReference>
<dbReference type="InterPro" id="IPR036390">
    <property type="entry name" value="WH_DNA-bd_sf"/>
</dbReference>
<evidence type="ECO:0000256" key="2">
    <source>
        <dbReference type="ARBA" id="ARBA00023015"/>
    </source>
</evidence>
<accession>A0ABV7HAV8</accession>
<dbReference type="Gene3D" id="1.10.10.10">
    <property type="entry name" value="Winged helix-like DNA-binding domain superfamily/Winged helix DNA-binding domain"/>
    <property type="match status" value="1"/>
</dbReference>
<dbReference type="PANTHER" id="PTHR30537:SF72">
    <property type="entry name" value="LYSR FAMILY TRANSCRIPTIONAL REGULATOR"/>
    <property type="match status" value="1"/>
</dbReference>
<dbReference type="SUPFAM" id="SSF53850">
    <property type="entry name" value="Periplasmic binding protein-like II"/>
    <property type="match status" value="1"/>
</dbReference>
<evidence type="ECO:0000256" key="1">
    <source>
        <dbReference type="ARBA" id="ARBA00009437"/>
    </source>
</evidence>
<comment type="caution">
    <text evidence="6">The sequence shown here is derived from an EMBL/GenBank/DDBJ whole genome shotgun (WGS) entry which is preliminary data.</text>
</comment>
<dbReference type="InterPro" id="IPR036388">
    <property type="entry name" value="WH-like_DNA-bd_sf"/>
</dbReference>
<name>A0ABV7HAV8_9BURK</name>
<evidence type="ECO:0000259" key="5">
    <source>
        <dbReference type="PROSITE" id="PS50931"/>
    </source>
</evidence>
<dbReference type="PRINTS" id="PR00039">
    <property type="entry name" value="HTHLYSR"/>
</dbReference>
<dbReference type="Proteomes" id="UP001595556">
    <property type="component" value="Unassembled WGS sequence"/>
</dbReference>
<dbReference type="Gene3D" id="3.40.190.290">
    <property type="match status" value="1"/>
</dbReference>
<comment type="similarity">
    <text evidence="1">Belongs to the LysR transcriptional regulatory family.</text>
</comment>
<dbReference type="Pfam" id="PF00126">
    <property type="entry name" value="HTH_1"/>
    <property type="match status" value="1"/>
</dbReference>
<dbReference type="PANTHER" id="PTHR30537">
    <property type="entry name" value="HTH-TYPE TRANSCRIPTIONAL REGULATOR"/>
    <property type="match status" value="1"/>
</dbReference>
<dbReference type="Pfam" id="PF03466">
    <property type="entry name" value="LysR_substrate"/>
    <property type="match status" value="1"/>
</dbReference>
<reference evidence="7" key="1">
    <citation type="journal article" date="2019" name="Int. J. Syst. Evol. Microbiol.">
        <title>The Global Catalogue of Microorganisms (GCM) 10K type strain sequencing project: providing services to taxonomists for standard genome sequencing and annotation.</title>
        <authorList>
            <consortium name="The Broad Institute Genomics Platform"/>
            <consortium name="The Broad Institute Genome Sequencing Center for Infectious Disease"/>
            <person name="Wu L."/>
            <person name="Ma J."/>
        </authorList>
    </citation>
    <scope>NUCLEOTIDE SEQUENCE [LARGE SCALE GENOMIC DNA]</scope>
    <source>
        <strain evidence="7">KCTC 52168</strain>
    </source>
</reference>
<keyword evidence="4" id="KW-0804">Transcription</keyword>
<dbReference type="PROSITE" id="PS50931">
    <property type="entry name" value="HTH_LYSR"/>
    <property type="match status" value="1"/>
</dbReference>
<dbReference type="InterPro" id="IPR058163">
    <property type="entry name" value="LysR-type_TF_proteobact-type"/>
</dbReference>
<evidence type="ECO:0000256" key="4">
    <source>
        <dbReference type="ARBA" id="ARBA00023163"/>
    </source>
</evidence>
<dbReference type="SUPFAM" id="SSF46785">
    <property type="entry name" value="Winged helix' DNA-binding domain"/>
    <property type="match status" value="1"/>
</dbReference>
<dbReference type="RefSeq" id="WP_377305246.1">
    <property type="nucleotide sequence ID" value="NZ_CP180191.1"/>
</dbReference>
<feature type="domain" description="HTH lysR-type" evidence="5">
    <location>
        <begin position="10"/>
        <end position="60"/>
    </location>
</feature>